<feature type="domain" description="Asparagine synthetase" evidence="5">
    <location>
        <begin position="237"/>
        <end position="559"/>
    </location>
</feature>
<dbReference type="Pfam" id="PF00733">
    <property type="entry name" value="Asn_synthase"/>
    <property type="match status" value="1"/>
</dbReference>
<dbReference type="EC" id="6.3.5.4" evidence="2"/>
<dbReference type="Gene3D" id="3.40.50.620">
    <property type="entry name" value="HUPs"/>
    <property type="match status" value="1"/>
</dbReference>
<dbReference type="AlphaFoldDB" id="A0AAU2JMG8"/>
<evidence type="ECO:0000256" key="1">
    <source>
        <dbReference type="ARBA" id="ARBA00005187"/>
    </source>
</evidence>
<dbReference type="PANTHER" id="PTHR43284">
    <property type="entry name" value="ASPARAGINE SYNTHETASE (GLUTAMINE-HYDROLYZING)"/>
    <property type="match status" value="1"/>
</dbReference>
<evidence type="ECO:0000256" key="3">
    <source>
        <dbReference type="ARBA" id="ARBA00022888"/>
    </source>
</evidence>
<dbReference type="SUPFAM" id="SSF52402">
    <property type="entry name" value="Adenine nucleotide alpha hydrolases-like"/>
    <property type="match status" value="1"/>
</dbReference>
<evidence type="ECO:0000256" key="4">
    <source>
        <dbReference type="ARBA" id="ARBA00048741"/>
    </source>
</evidence>
<comment type="catalytic activity">
    <reaction evidence="4">
        <text>L-aspartate + L-glutamine + ATP + H2O = L-asparagine + L-glutamate + AMP + diphosphate + H(+)</text>
        <dbReference type="Rhea" id="RHEA:12228"/>
        <dbReference type="ChEBI" id="CHEBI:15377"/>
        <dbReference type="ChEBI" id="CHEBI:15378"/>
        <dbReference type="ChEBI" id="CHEBI:29985"/>
        <dbReference type="ChEBI" id="CHEBI:29991"/>
        <dbReference type="ChEBI" id="CHEBI:30616"/>
        <dbReference type="ChEBI" id="CHEBI:33019"/>
        <dbReference type="ChEBI" id="CHEBI:58048"/>
        <dbReference type="ChEBI" id="CHEBI:58359"/>
        <dbReference type="ChEBI" id="CHEBI:456215"/>
        <dbReference type="EC" id="6.3.5.4"/>
    </reaction>
</comment>
<keyword evidence="3" id="KW-0028">Amino-acid biosynthesis</keyword>
<proteinExistence type="predicted"/>
<protein>
    <recommendedName>
        <fullName evidence="2">asparagine synthase (glutamine-hydrolyzing)</fullName>
        <ecNumber evidence="2">6.3.5.4</ecNumber>
    </recommendedName>
</protein>
<dbReference type="NCBIfam" id="NF033561">
    <property type="entry name" value="macrolact_Ik_Al"/>
    <property type="match status" value="1"/>
</dbReference>
<reference evidence="6" key="1">
    <citation type="submission" date="2022-10" db="EMBL/GenBank/DDBJ databases">
        <title>The complete genomes of actinobacterial strains from the NBC collection.</title>
        <authorList>
            <person name="Joergensen T.S."/>
            <person name="Alvarez Arevalo M."/>
            <person name="Sterndorff E.B."/>
            <person name="Faurdal D."/>
            <person name="Vuksanovic O."/>
            <person name="Mourched A.-S."/>
            <person name="Charusanti P."/>
            <person name="Shaw S."/>
            <person name="Blin K."/>
            <person name="Weber T."/>
        </authorList>
    </citation>
    <scope>NUCLEOTIDE SEQUENCE</scope>
    <source>
        <strain evidence="6">NBC_00049</strain>
    </source>
</reference>
<evidence type="ECO:0000259" key="5">
    <source>
        <dbReference type="Pfam" id="PF00733"/>
    </source>
</evidence>
<dbReference type="SUPFAM" id="SSF56235">
    <property type="entry name" value="N-terminal nucleophile aminohydrolases (Ntn hydrolases)"/>
    <property type="match status" value="1"/>
</dbReference>
<sequence length="578" mass="61178">MHQAAASTSGAAAFRTSYREGKHVRWFGGCAPGTPARVPVGARLLWSDPPLWTVGPERHVKTVEGGGFRLAVFGPCSADENALARAVDAPDIARTAAGWAGSFTVVRRAPDGAVEVVADASSACPLYTVRDADGVVWGSSSLALSALAGGRVDTEWLHSFLMDKQMPSPGHSAWVGVVPVPAGHRLLLDAGGGVSTSPWWSPRTRSYRDVVPLVSKTLHEGVRARVDGVAVSSDVAGMDSTSVAVLAAQHGPVLGLTAHPEGVTDGGDMQYARALNVPGLEHLPFPLRPEHLPFNPAVLPLPATDEPAPSSGLWAMFSAQLLTVAERGSVCHLTGDGGDNVFMAPPVHLVELARRLRLIRLGRDALEWSQLRRESPWPLVGAALTRSVARLYRPWMTRPPWLLGPAGEQPPPPEDADGVLIAGVRGAARAAFADVQLADALGLELANPYFDGGLLDAVVSVPPEDRFTVRRYKPLLVDAMGPVLPEAHQQRAAKGVFAGDFHRGVRANLPALLTLADGRLAGRGLVDPGPLRAAIQGAALGVRSVWPPLLAALVAEMWLGVVEEEKPVQWLPVEEVAR</sequence>
<evidence type="ECO:0000256" key="2">
    <source>
        <dbReference type="ARBA" id="ARBA00012737"/>
    </source>
</evidence>
<dbReference type="PANTHER" id="PTHR43284:SF1">
    <property type="entry name" value="ASPARAGINE SYNTHETASE"/>
    <property type="match status" value="1"/>
</dbReference>
<name>A0AAU2JMG8_9ACTN</name>
<comment type="pathway">
    <text evidence="1">Amino-acid biosynthesis; L-asparagine biosynthesis; L-asparagine from L-aspartate (L-Gln route): step 1/1.</text>
</comment>
<dbReference type="GO" id="GO:0006529">
    <property type="term" value="P:asparagine biosynthetic process"/>
    <property type="evidence" value="ECO:0007669"/>
    <property type="project" value="UniProtKB-KW"/>
</dbReference>
<accession>A0AAU2JMG8</accession>
<dbReference type="GO" id="GO:0004066">
    <property type="term" value="F:asparagine synthase (glutamine-hydrolyzing) activity"/>
    <property type="evidence" value="ECO:0007669"/>
    <property type="project" value="UniProtKB-EC"/>
</dbReference>
<dbReference type="InterPro" id="IPR014729">
    <property type="entry name" value="Rossmann-like_a/b/a_fold"/>
</dbReference>
<dbReference type="InterPro" id="IPR001962">
    <property type="entry name" value="Asn_synthase"/>
</dbReference>
<dbReference type="EMBL" id="CP108264">
    <property type="protein sequence ID" value="WTU72623.1"/>
    <property type="molecule type" value="Genomic_DNA"/>
</dbReference>
<dbReference type="InterPro" id="IPR029055">
    <property type="entry name" value="Ntn_hydrolases_N"/>
</dbReference>
<dbReference type="InterPro" id="IPR051786">
    <property type="entry name" value="ASN_synthetase/amidase"/>
</dbReference>
<organism evidence="6">
    <name type="scientific">Streptomyces sp. NBC_00049</name>
    <dbReference type="NCBI Taxonomy" id="2903617"/>
    <lineage>
        <taxon>Bacteria</taxon>
        <taxon>Bacillati</taxon>
        <taxon>Actinomycetota</taxon>
        <taxon>Actinomycetes</taxon>
        <taxon>Kitasatosporales</taxon>
        <taxon>Streptomycetaceae</taxon>
        <taxon>Streptomyces</taxon>
    </lineage>
</organism>
<evidence type="ECO:0000313" key="6">
    <source>
        <dbReference type="EMBL" id="WTU72623.1"/>
    </source>
</evidence>
<keyword evidence="3" id="KW-0061">Asparagine biosynthesis</keyword>
<gene>
    <name evidence="6" type="ORF">OG327_04290</name>
</gene>